<dbReference type="RefSeq" id="WP_279246835.1">
    <property type="nucleotide sequence ID" value="NZ_SHNN01000004.1"/>
</dbReference>
<evidence type="ECO:0000256" key="2">
    <source>
        <dbReference type="ARBA" id="ARBA00022691"/>
    </source>
</evidence>
<dbReference type="InterPro" id="IPR058240">
    <property type="entry name" value="rSAM_sf"/>
</dbReference>
<evidence type="ECO:0000259" key="6">
    <source>
        <dbReference type="SMART" id="SM00729"/>
    </source>
</evidence>
<keyword evidence="5" id="KW-0411">Iron-sulfur</keyword>
<keyword evidence="3" id="KW-0479">Metal-binding</keyword>
<dbReference type="PANTHER" id="PTHR43409">
    <property type="entry name" value="ANAEROBIC MAGNESIUM-PROTOPORPHYRIN IX MONOMETHYL ESTER CYCLASE-RELATED"/>
    <property type="match status" value="1"/>
</dbReference>
<dbReference type="EMBL" id="SHNN01000004">
    <property type="protein sequence ID" value="MCX2982809.1"/>
    <property type="molecule type" value="Genomic_DNA"/>
</dbReference>
<organism evidence="7 8">
    <name type="scientific">Candidatus Litorirhabdus singularis</name>
    <dbReference type="NCBI Taxonomy" id="2518993"/>
    <lineage>
        <taxon>Bacteria</taxon>
        <taxon>Pseudomonadati</taxon>
        <taxon>Pseudomonadota</taxon>
        <taxon>Gammaproteobacteria</taxon>
        <taxon>Cellvibrionales</taxon>
        <taxon>Halieaceae</taxon>
        <taxon>Candidatus Litorirhabdus</taxon>
    </lineage>
</organism>
<feature type="domain" description="Elp3/MiaA/NifB-like radical SAM core" evidence="6">
    <location>
        <begin position="173"/>
        <end position="387"/>
    </location>
</feature>
<keyword evidence="8" id="KW-1185">Reference proteome</keyword>
<comment type="cofactor">
    <cofactor evidence="1">
        <name>[4Fe-4S] cluster</name>
        <dbReference type="ChEBI" id="CHEBI:49883"/>
    </cofactor>
</comment>
<evidence type="ECO:0000256" key="4">
    <source>
        <dbReference type="ARBA" id="ARBA00023004"/>
    </source>
</evidence>
<dbReference type="SUPFAM" id="SSF102114">
    <property type="entry name" value="Radical SAM enzymes"/>
    <property type="match status" value="1"/>
</dbReference>
<accession>A0ABT3TKH0</accession>
<dbReference type="SFLD" id="SFLDG01082">
    <property type="entry name" value="B12-binding_domain_containing"/>
    <property type="match status" value="1"/>
</dbReference>
<dbReference type="Proteomes" id="UP001143362">
    <property type="component" value="Unassembled WGS sequence"/>
</dbReference>
<dbReference type="InterPro" id="IPR006638">
    <property type="entry name" value="Elp3/MiaA/NifB-like_rSAM"/>
</dbReference>
<evidence type="ECO:0000256" key="5">
    <source>
        <dbReference type="ARBA" id="ARBA00023014"/>
    </source>
</evidence>
<name>A0ABT3TKH0_9GAMM</name>
<dbReference type="PANTHER" id="PTHR43409:SF4">
    <property type="entry name" value="RADICAL SAM SUPERFAMILY PROTEIN"/>
    <property type="match status" value="1"/>
</dbReference>
<evidence type="ECO:0000256" key="3">
    <source>
        <dbReference type="ARBA" id="ARBA00022723"/>
    </source>
</evidence>
<reference evidence="7" key="1">
    <citation type="submission" date="2019-02" db="EMBL/GenBank/DDBJ databases">
        <authorList>
            <person name="Li S.-H."/>
        </authorList>
    </citation>
    <scope>NUCLEOTIDE SEQUENCE</scope>
    <source>
        <strain evidence="7">IMCC14734</strain>
    </source>
</reference>
<protein>
    <recommendedName>
        <fullName evidence="6">Elp3/MiaA/NifB-like radical SAM core domain-containing protein</fullName>
    </recommendedName>
</protein>
<keyword evidence="4" id="KW-0408">Iron</keyword>
<dbReference type="SMART" id="SM00729">
    <property type="entry name" value="Elp3"/>
    <property type="match status" value="1"/>
</dbReference>
<dbReference type="InterPro" id="IPR007197">
    <property type="entry name" value="rSAM"/>
</dbReference>
<evidence type="ECO:0000256" key="1">
    <source>
        <dbReference type="ARBA" id="ARBA00001966"/>
    </source>
</evidence>
<evidence type="ECO:0000313" key="8">
    <source>
        <dbReference type="Proteomes" id="UP001143362"/>
    </source>
</evidence>
<dbReference type="Gene3D" id="3.40.50.280">
    <property type="entry name" value="Cobalamin-binding domain"/>
    <property type="match status" value="1"/>
</dbReference>
<proteinExistence type="predicted"/>
<dbReference type="SFLD" id="SFLDS00029">
    <property type="entry name" value="Radical_SAM"/>
    <property type="match status" value="1"/>
</dbReference>
<evidence type="ECO:0000313" key="7">
    <source>
        <dbReference type="EMBL" id="MCX2982809.1"/>
    </source>
</evidence>
<sequence>MGQLERHLNSIKSTHKTPNKRVLIVNCYFPEMRESIKRSNEVPDTAAPVLLAGFFNPETCDVVLYNEVNSGFIEIYQPALLQWPDIIVLTGLTAAFDRLLHVTAYAKSYNSSVIVAAGGHAVRSLPQYARQFFDYLCLGDVEEIEGVIAESMGQQYVAEVFTPRYDLAYWMRQLGYVESSRNCNFRCDFCSLTATGLPYSAQPVDYLERQLDALGKRFAVVFNDNQLVGDGNKTFDQRIAPVKARIDAGQFQHWFGFVTDTFFWDDTNIQKARQNGCISLFVGVESFADQVWLDKVNKSQNAKRNQVDLITRCLDEGILFKYGLVFDPTERTTAQMYQEMDIICDTPEVPIPLFTFTATPYPGTPMFKQRLENKQILPNTNMRDLESSTLCVEPMQPIDEVVDFIKTGKNFRNYRSKVYRHQIEFMRRYRHSLDWKQKIYANLNVAAILFPRAFSSPLSFSKKARPRTHISTTERLDDIYTPCLPVAAEYRHYFEPTVLVDAGREINPLLQADVLDRVTQSQPLEVLASSSA</sequence>
<dbReference type="InterPro" id="IPR051198">
    <property type="entry name" value="BchE-like"/>
</dbReference>
<gene>
    <name evidence="7" type="ORF">EYC98_18255</name>
</gene>
<comment type="caution">
    <text evidence="7">The sequence shown here is derived from an EMBL/GenBank/DDBJ whole genome shotgun (WGS) entry which is preliminary data.</text>
</comment>
<keyword evidence="2" id="KW-0949">S-adenosyl-L-methionine</keyword>